<feature type="region of interest" description="Disordered" evidence="9">
    <location>
        <begin position="433"/>
        <end position="452"/>
    </location>
</feature>
<dbReference type="Gene3D" id="3.30.160.60">
    <property type="entry name" value="Classic Zinc Finger"/>
    <property type="match status" value="2"/>
</dbReference>
<feature type="compositionally biased region" description="Polar residues" evidence="9">
    <location>
        <begin position="537"/>
        <end position="548"/>
    </location>
</feature>
<feature type="domain" description="C2H2-type" evidence="10">
    <location>
        <begin position="804"/>
        <end position="834"/>
    </location>
</feature>
<dbReference type="GO" id="GO:0000978">
    <property type="term" value="F:RNA polymerase II cis-regulatory region sequence-specific DNA binding"/>
    <property type="evidence" value="ECO:0007669"/>
    <property type="project" value="TreeGrafter"/>
</dbReference>
<dbReference type="GO" id="GO:0008270">
    <property type="term" value="F:zinc ion binding"/>
    <property type="evidence" value="ECO:0007669"/>
    <property type="project" value="UniProtKB-KW"/>
</dbReference>
<keyword evidence="7" id="KW-0539">Nucleus</keyword>
<evidence type="ECO:0000256" key="1">
    <source>
        <dbReference type="ARBA" id="ARBA00004123"/>
    </source>
</evidence>
<proteinExistence type="predicted"/>
<evidence type="ECO:0000256" key="3">
    <source>
        <dbReference type="ARBA" id="ARBA00022737"/>
    </source>
</evidence>
<feature type="compositionally biased region" description="Low complexity" evidence="9">
    <location>
        <begin position="975"/>
        <end position="987"/>
    </location>
</feature>
<feature type="compositionally biased region" description="Polar residues" evidence="9">
    <location>
        <begin position="559"/>
        <end position="573"/>
    </location>
</feature>
<keyword evidence="2" id="KW-0479">Metal-binding</keyword>
<evidence type="ECO:0000256" key="7">
    <source>
        <dbReference type="ARBA" id="ARBA00023242"/>
    </source>
</evidence>
<dbReference type="PROSITE" id="PS50157">
    <property type="entry name" value="ZINC_FINGER_C2H2_2"/>
    <property type="match status" value="2"/>
</dbReference>
<keyword evidence="12" id="KW-1185">Reference proteome</keyword>
<keyword evidence="6" id="KW-0238">DNA-binding</keyword>
<evidence type="ECO:0000256" key="5">
    <source>
        <dbReference type="ARBA" id="ARBA00022833"/>
    </source>
</evidence>
<feature type="compositionally biased region" description="Polar residues" evidence="9">
    <location>
        <begin position="295"/>
        <end position="310"/>
    </location>
</feature>
<feature type="compositionally biased region" description="Polar residues" evidence="9">
    <location>
        <begin position="940"/>
        <end position="949"/>
    </location>
</feature>
<dbReference type="InterPro" id="IPR036236">
    <property type="entry name" value="Znf_C2H2_sf"/>
</dbReference>
<evidence type="ECO:0000259" key="10">
    <source>
        <dbReference type="PROSITE" id="PS50157"/>
    </source>
</evidence>
<evidence type="ECO:0000256" key="6">
    <source>
        <dbReference type="ARBA" id="ARBA00023125"/>
    </source>
</evidence>
<evidence type="ECO:0000313" key="12">
    <source>
        <dbReference type="Proteomes" id="UP001172681"/>
    </source>
</evidence>
<evidence type="ECO:0000256" key="9">
    <source>
        <dbReference type="SAM" id="MobiDB-lite"/>
    </source>
</evidence>
<evidence type="ECO:0000256" key="8">
    <source>
        <dbReference type="PROSITE-ProRule" id="PRU00042"/>
    </source>
</evidence>
<dbReference type="AlphaFoldDB" id="A0AA39CKP2"/>
<gene>
    <name evidence="11" type="ORF">H2204_015172</name>
</gene>
<feature type="compositionally biased region" description="Acidic residues" evidence="9">
    <location>
        <begin position="952"/>
        <end position="961"/>
    </location>
</feature>
<accession>A0AA39CKP2</accession>
<dbReference type="SUPFAM" id="SSF57667">
    <property type="entry name" value="beta-beta-alpha zinc fingers"/>
    <property type="match status" value="1"/>
</dbReference>
<dbReference type="PROSITE" id="PS00028">
    <property type="entry name" value="ZINC_FINGER_C2H2_1"/>
    <property type="match status" value="1"/>
</dbReference>
<comment type="caution">
    <text evidence="11">The sequence shown here is derived from an EMBL/GenBank/DDBJ whole genome shotgun (WGS) entry which is preliminary data.</text>
</comment>
<keyword evidence="5" id="KW-0862">Zinc</keyword>
<feature type="region of interest" description="Disordered" evidence="9">
    <location>
        <begin position="673"/>
        <end position="695"/>
    </location>
</feature>
<name>A0AA39CKP2_9EURO</name>
<dbReference type="SMART" id="SM00355">
    <property type="entry name" value="ZnF_C2H2"/>
    <property type="match status" value="6"/>
</dbReference>
<evidence type="ECO:0000256" key="2">
    <source>
        <dbReference type="ARBA" id="ARBA00022723"/>
    </source>
</evidence>
<dbReference type="GO" id="GO:0006357">
    <property type="term" value="P:regulation of transcription by RNA polymerase II"/>
    <property type="evidence" value="ECO:0007669"/>
    <property type="project" value="TreeGrafter"/>
</dbReference>
<feature type="compositionally biased region" description="Polar residues" evidence="9">
    <location>
        <begin position="507"/>
        <end position="519"/>
    </location>
</feature>
<dbReference type="GO" id="GO:0005634">
    <property type="term" value="C:nucleus"/>
    <property type="evidence" value="ECO:0007669"/>
    <property type="project" value="UniProtKB-SubCell"/>
</dbReference>
<dbReference type="PANTHER" id="PTHR24404:SF114">
    <property type="entry name" value="KLUMPFUSS, ISOFORM B-RELATED"/>
    <property type="match status" value="1"/>
</dbReference>
<keyword evidence="3" id="KW-0677">Repeat</keyword>
<dbReference type="InterPro" id="IPR050589">
    <property type="entry name" value="Ikaros_C2H2-ZF"/>
</dbReference>
<feature type="compositionally biased region" description="Polar residues" evidence="9">
    <location>
        <begin position="988"/>
        <end position="998"/>
    </location>
</feature>
<feature type="region of interest" description="Disordered" evidence="9">
    <location>
        <begin position="501"/>
        <end position="573"/>
    </location>
</feature>
<reference evidence="11" key="1">
    <citation type="submission" date="2022-10" db="EMBL/GenBank/DDBJ databases">
        <title>Culturing micro-colonial fungi from biological soil crusts in the Mojave desert and describing Neophaeococcomyces mojavensis, and introducing the new genera and species Taxawa tesnikishii.</title>
        <authorList>
            <person name="Kurbessoian T."/>
            <person name="Stajich J.E."/>
        </authorList>
    </citation>
    <scope>NUCLEOTIDE SEQUENCE</scope>
    <source>
        <strain evidence="11">TK_35</strain>
    </source>
</reference>
<organism evidence="11 12">
    <name type="scientific">Knufia peltigerae</name>
    <dbReference type="NCBI Taxonomy" id="1002370"/>
    <lineage>
        <taxon>Eukaryota</taxon>
        <taxon>Fungi</taxon>
        <taxon>Dikarya</taxon>
        <taxon>Ascomycota</taxon>
        <taxon>Pezizomycotina</taxon>
        <taxon>Eurotiomycetes</taxon>
        <taxon>Chaetothyriomycetidae</taxon>
        <taxon>Chaetothyriales</taxon>
        <taxon>Trichomeriaceae</taxon>
        <taxon>Knufia</taxon>
    </lineage>
</organism>
<evidence type="ECO:0000256" key="4">
    <source>
        <dbReference type="ARBA" id="ARBA00022771"/>
    </source>
</evidence>
<evidence type="ECO:0000313" key="11">
    <source>
        <dbReference type="EMBL" id="KAJ9611809.1"/>
    </source>
</evidence>
<feature type="domain" description="C2H2-type" evidence="10">
    <location>
        <begin position="778"/>
        <end position="800"/>
    </location>
</feature>
<dbReference type="PANTHER" id="PTHR24404">
    <property type="entry name" value="ZINC FINGER PROTEIN"/>
    <property type="match status" value="1"/>
</dbReference>
<dbReference type="Proteomes" id="UP001172681">
    <property type="component" value="Unassembled WGS sequence"/>
</dbReference>
<feature type="region of interest" description="Disordered" evidence="9">
    <location>
        <begin position="934"/>
        <end position="998"/>
    </location>
</feature>
<sequence>MVSGNDANLEGLRLGRLAEVLAVSPYRRAAPTELLDQLPVQDPSQTYQTFLRYLNLPLVTELIREATTASASIALSHTGGAAALDTAIDANTDLTGLQSPLDEMAFASNEATGLSFPILGYGLVDSSASFIPFSPSEYRQGNEQYLVPSPHLLASHSRIVDPTSTGLSGAAHQQSNSRAPDAIPWNHLAATQGGIRDLSEDVQTSIQPIPKLAINPGHRRTCSTFSGQDSVEDSAYWTGPKTYHEAESVTSSSEEQMDRQNNNYIMRMSTPTQTGIFQSSRSSSTITPALYSDLPRQSNTSVPNASTPLDNNAEDGSESSTLYCDECKYAGKTRSDMKKHNARHERKYKCHYHACSRRNKGFATSNDLDRHLKSVHHVNNRKTKYYKCFANGCPRASKLWPRQDNFKQHLVKMHKGQEEDDLMRRSEQWYAEFQRQRQAGPRQEVETQSQTTTDEMVADMANRPVRQQLAVYNYPESTASYNSGPPLEFSKVRTQSFDLRNIDPRLSSPSEPCAQNSGSQHRRDSTPVNPADLRQQILPSHASNTQSFAPPRITAVRPRSQTGFDQPLPTSRVSTDANLSNKYSSVHEQPWTGVQSHPPAMKVARNVKYAWENEQMRMIRGPYTVANPFLDVGRMTEVPSPQEVQPAMLHELRGEQEDIVMNADGGATGDAVTPISPLCPQVKVTPPEGESKHDTTRLTKRLVDEIAHILGEHRALSNKDGPSLFSLSEEELLARFRSSLRSSVSSVGSSSLSLVTGDNKDSETSAVKKCPATNQTYHICQQCGKIKMRASELKKHMQRHERPFGCTYDQCNKTFGSKNDWKRHEQSQHEQQECWRCLKCRKVIYHGQNHYVEHMRQVHCIDRIDGTEHSPGNRRIARNHQGRFWCGFCKTIIAVTPDLVGVDAITYRFNHVSDHFVKDKMNIKSWVELDAGGKNKGSLIESSTNSTHDTPQEADEDEEGDKGDKGEGEDTIMTSSYSESDSPESSYLQGGSSHEKQTSQLTLAEHMMLFSGPPVNKIDAQSRRSNVGKSSPSLPQGYVIKCCQCGTSASWSLGEVCMDCGHKFCTIRCKSKVPKVKD</sequence>
<dbReference type="GO" id="GO:0003700">
    <property type="term" value="F:DNA-binding transcription factor activity"/>
    <property type="evidence" value="ECO:0007669"/>
    <property type="project" value="TreeGrafter"/>
</dbReference>
<dbReference type="InterPro" id="IPR013087">
    <property type="entry name" value="Znf_C2H2_type"/>
</dbReference>
<keyword evidence="4 8" id="KW-0863">Zinc-finger</keyword>
<protein>
    <recommendedName>
        <fullName evidence="10">C2H2-type domain-containing protein</fullName>
    </recommendedName>
</protein>
<comment type="subcellular location">
    <subcellularLocation>
        <location evidence="1">Nucleus</location>
    </subcellularLocation>
</comment>
<dbReference type="EMBL" id="JAPDRN010000224">
    <property type="protein sequence ID" value="KAJ9611809.1"/>
    <property type="molecule type" value="Genomic_DNA"/>
</dbReference>
<feature type="region of interest" description="Disordered" evidence="9">
    <location>
        <begin position="291"/>
        <end position="318"/>
    </location>
</feature>